<feature type="domain" description="WW" evidence="7">
    <location>
        <begin position="2306"/>
        <end position="2339"/>
    </location>
</feature>
<evidence type="ECO:0000256" key="4">
    <source>
        <dbReference type="ARBA" id="ARBA00023212"/>
    </source>
</evidence>
<evidence type="ECO:0000259" key="7">
    <source>
        <dbReference type="PROSITE" id="PS50020"/>
    </source>
</evidence>
<evidence type="ECO:0000259" key="9">
    <source>
        <dbReference type="PROSITE" id="PS50951"/>
    </source>
</evidence>
<evidence type="ECO:0008006" key="12">
    <source>
        <dbReference type="Google" id="ProtNLM"/>
    </source>
</evidence>
<dbReference type="SUPFAM" id="SSF47473">
    <property type="entry name" value="EF-hand"/>
    <property type="match status" value="1"/>
</dbReference>
<dbReference type="InterPro" id="IPR002048">
    <property type="entry name" value="EF_hand_dom"/>
</dbReference>
<proteinExistence type="predicted"/>
<feature type="region of interest" description="Disordered" evidence="6">
    <location>
        <begin position="2128"/>
        <end position="2214"/>
    </location>
</feature>
<keyword evidence="11" id="KW-1185">Reference proteome</keyword>
<dbReference type="Pfam" id="PF00397">
    <property type="entry name" value="WW"/>
    <property type="match status" value="1"/>
</dbReference>
<dbReference type="CDD" id="cd21433">
    <property type="entry name" value="SARAH_Sav"/>
    <property type="match status" value="1"/>
</dbReference>
<protein>
    <recommendedName>
        <fullName evidence="12">Ninein</fullName>
    </recommendedName>
</protein>
<dbReference type="PANTHER" id="PTHR18905">
    <property type="entry name" value="NINEIN"/>
    <property type="match status" value="1"/>
</dbReference>
<gene>
    <name evidence="10" type="ORF">H4Q32_009444</name>
</gene>
<feature type="coiled-coil region" evidence="5">
    <location>
        <begin position="1780"/>
        <end position="1919"/>
    </location>
</feature>
<evidence type="ECO:0000256" key="6">
    <source>
        <dbReference type="SAM" id="MobiDB-lite"/>
    </source>
</evidence>
<feature type="domain" description="SARAH" evidence="9">
    <location>
        <begin position="2395"/>
        <end position="2442"/>
    </location>
</feature>
<dbReference type="Proteomes" id="UP000830375">
    <property type="component" value="Unassembled WGS sequence"/>
</dbReference>
<keyword evidence="4" id="KW-0206">Cytoskeleton</keyword>
<feature type="compositionally biased region" description="Acidic residues" evidence="6">
    <location>
        <begin position="1300"/>
        <end position="1314"/>
    </location>
</feature>
<evidence type="ECO:0000259" key="8">
    <source>
        <dbReference type="PROSITE" id="PS50222"/>
    </source>
</evidence>
<name>A0ABQ8M516_LABRO</name>
<feature type="coiled-coil region" evidence="5">
    <location>
        <begin position="438"/>
        <end position="583"/>
    </location>
</feature>
<feature type="compositionally biased region" description="Acidic residues" evidence="6">
    <location>
        <begin position="200"/>
        <end position="211"/>
    </location>
</feature>
<dbReference type="InterPro" id="IPR011992">
    <property type="entry name" value="EF-hand-dom_pair"/>
</dbReference>
<feature type="region of interest" description="Disordered" evidence="6">
    <location>
        <begin position="2338"/>
        <end position="2361"/>
    </location>
</feature>
<feature type="domain" description="EF-hand" evidence="8">
    <location>
        <begin position="81"/>
        <end position="116"/>
    </location>
</feature>
<feature type="coiled-coil region" evidence="5">
    <location>
        <begin position="624"/>
        <end position="1002"/>
    </location>
</feature>
<feature type="coiled-coil region" evidence="5">
    <location>
        <begin position="1977"/>
        <end position="2053"/>
    </location>
</feature>
<dbReference type="Gene3D" id="2.20.70.10">
    <property type="match status" value="2"/>
</dbReference>
<dbReference type="InterPro" id="IPR001202">
    <property type="entry name" value="WW_dom"/>
</dbReference>
<evidence type="ECO:0000313" key="11">
    <source>
        <dbReference type="Proteomes" id="UP000830375"/>
    </source>
</evidence>
<feature type="coiled-coil region" evidence="5">
    <location>
        <begin position="1059"/>
        <end position="1183"/>
    </location>
</feature>
<dbReference type="PROSITE" id="PS50020">
    <property type="entry name" value="WW_DOMAIN_2"/>
    <property type="match status" value="2"/>
</dbReference>
<feature type="coiled-coil region" evidence="5">
    <location>
        <begin position="1554"/>
        <end position="1591"/>
    </location>
</feature>
<dbReference type="EMBL" id="JACTAM010000013">
    <property type="protein sequence ID" value="KAI2657992.1"/>
    <property type="molecule type" value="Genomic_DNA"/>
</dbReference>
<keyword evidence="5" id="KW-0175">Coiled coil</keyword>
<feature type="compositionally biased region" description="Low complexity" evidence="6">
    <location>
        <begin position="2175"/>
        <end position="2187"/>
    </location>
</feature>
<dbReference type="SMART" id="SM00456">
    <property type="entry name" value="WW"/>
    <property type="match status" value="2"/>
</dbReference>
<feature type="region of interest" description="Disordered" evidence="6">
    <location>
        <begin position="155"/>
        <end position="224"/>
    </location>
</feature>
<evidence type="ECO:0000256" key="2">
    <source>
        <dbReference type="ARBA" id="ARBA00022490"/>
    </source>
</evidence>
<evidence type="ECO:0000313" key="10">
    <source>
        <dbReference type="EMBL" id="KAI2657992.1"/>
    </source>
</evidence>
<dbReference type="PROSITE" id="PS50951">
    <property type="entry name" value="SARAH"/>
    <property type="match status" value="1"/>
</dbReference>
<keyword evidence="3" id="KW-0597">Phosphoprotein</keyword>
<feature type="domain" description="WW" evidence="7">
    <location>
        <begin position="2271"/>
        <end position="2304"/>
    </location>
</feature>
<organism evidence="10 11">
    <name type="scientific">Labeo rohita</name>
    <name type="common">Indian major carp</name>
    <name type="synonym">Cyprinus rohita</name>
    <dbReference type="NCBI Taxonomy" id="84645"/>
    <lineage>
        <taxon>Eukaryota</taxon>
        <taxon>Metazoa</taxon>
        <taxon>Chordata</taxon>
        <taxon>Craniata</taxon>
        <taxon>Vertebrata</taxon>
        <taxon>Euteleostomi</taxon>
        <taxon>Actinopterygii</taxon>
        <taxon>Neopterygii</taxon>
        <taxon>Teleostei</taxon>
        <taxon>Ostariophysi</taxon>
        <taxon>Cypriniformes</taxon>
        <taxon>Cyprinidae</taxon>
        <taxon>Labeoninae</taxon>
        <taxon>Labeonini</taxon>
        <taxon>Labeo</taxon>
    </lineage>
</organism>
<dbReference type="InterPro" id="IPR011524">
    <property type="entry name" value="SARAH_dom"/>
</dbReference>
<dbReference type="Gene3D" id="1.10.238.10">
    <property type="entry name" value="EF-hand"/>
    <property type="match status" value="1"/>
</dbReference>
<feature type="region of interest" description="Disordered" evidence="6">
    <location>
        <begin position="2229"/>
        <end position="2256"/>
    </location>
</feature>
<reference evidence="10 11" key="1">
    <citation type="submission" date="2022-01" db="EMBL/GenBank/DDBJ databases">
        <title>A high-quality chromosome-level genome assembly of rohu carp, Labeo rohita.</title>
        <authorList>
            <person name="Arick M.A. II"/>
            <person name="Hsu C.-Y."/>
            <person name="Magbanua Z."/>
            <person name="Pechanova O."/>
            <person name="Grover C."/>
            <person name="Miller E."/>
            <person name="Thrash A."/>
            <person name="Ezzel L."/>
            <person name="Alam S."/>
            <person name="Benzie J."/>
            <person name="Hamilton M."/>
            <person name="Karsi A."/>
            <person name="Lawrence M.L."/>
            <person name="Peterson D.G."/>
        </authorList>
    </citation>
    <scope>NUCLEOTIDE SEQUENCE [LARGE SCALE GENOMIC DNA]</scope>
    <source>
        <strain evidence="11">BAU-BD-2019</strain>
        <tissue evidence="10">Blood</tissue>
    </source>
</reference>
<keyword evidence="2" id="KW-0963">Cytoplasm</keyword>
<comment type="caution">
    <text evidence="10">The sequence shown here is derived from an EMBL/GenBank/DDBJ whole genome shotgun (WGS) entry which is preliminary data.</text>
</comment>
<dbReference type="PROSITE" id="PS50222">
    <property type="entry name" value="EF_HAND_2"/>
    <property type="match status" value="1"/>
</dbReference>
<feature type="compositionally biased region" description="Basic and acidic residues" evidence="6">
    <location>
        <begin position="1359"/>
        <end position="1372"/>
    </location>
</feature>
<dbReference type="PANTHER" id="PTHR18905:SF11">
    <property type="entry name" value="NINEIN"/>
    <property type="match status" value="1"/>
</dbReference>
<feature type="region of interest" description="Disordered" evidence="6">
    <location>
        <begin position="1289"/>
        <end position="1399"/>
    </location>
</feature>
<dbReference type="SUPFAM" id="SSF51045">
    <property type="entry name" value="WW domain"/>
    <property type="match status" value="2"/>
</dbReference>
<evidence type="ECO:0000256" key="3">
    <source>
        <dbReference type="ARBA" id="ARBA00022553"/>
    </source>
</evidence>
<feature type="compositionally biased region" description="Basic and acidic residues" evidence="6">
    <location>
        <begin position="189"/>
        <end position="199"/>
    </location>
</feature>
<accession>A0ABQ8M516</accession>
<feature type="compositionally biased region" description="Pro residues" evidence="6">
    <location>
        <begin position="2346"/>
        <end position="2358"/>
    </location>
</feature>
<comment type="subcellular location">
    <subcellularLocation>
        <location evidence="1">Cytoplasm</location>
        <location evidence="1">Cytoskeleton</location>
        <location evidence="1">Microtubule organizing center</location>
        <location evidence="1">Centrosome</location>
    </subcellularLocation>
</comment>
<evidence type="ECO:0000256" key="1">
    <source>
        <dbReference type="ARBA" id="ARBA00004300"/>
    </source>
</evidence>
<sequence length="2461" mass="284781">MLYIKLINLHCIETEQESKKEVKSHYQAQQVCSSITILRESLLSAVFVLVSSSSSCRAFQNLPDRPIITDNERLMDGARDQYEERLKEVFESFDGSGLGSLSTEELTDLCRALQLEENALNTLIHTLLEDQISARVDFEQFKDALILVLSSANTNDPEECLEQPDSPEVQPRFVKGSKRYGRRSAPEFIHTHADSHTQAEDEEEKDEDAQESDDRTVPRKRERWNADISISEEFEAEGQLHLWNPDEPSTPRSNAVPLCDMEERLHNACHQLKPPTPSASTPYRQLKRLHSTQFDESGRRISCALSSTIGLRVFSDLDDGSGHAPVETLLYRWMEEGVDNSSEILQAMDFNLEGKVNLSELTVALENELLSTKNSIHQAALVSFKAEIRHLLECVDLERREKERIRFDLDKAEKLKSQLASEVDDHHAAIERNNELNLRKLEQEYKESMTALRAELSREVELVQQQASQQREELEQEIGKMREDETFLREHLSLTIKENGRLESELIETTEKLVEAESQLNKVQKNLDGVLKEKFGDLDPDSAEFYQQEERLRQLRRNYEEQCRALQDHIDELEAQLEEYKTSGHTPSIRPGLSLSDELARKSPGPGSLEQQQLNMSLETEMLLEQHQREIEKIRAMLYEEKRSAEEERSHLSLQHQQEVQVLREELAREQERANRLEQEISALKTLHQQELHSLTQEAQGARSHVEQLEAKLQVLEEKQTAYEEQIRAHAEEMSLMESKRQEVLQEQRERLQVEKENEENRLKKQWKEEQKSYEELLSAQLEEMQQKTEQECVELEQRLREEWEQERQELEESSKEALQAVLEERERRLKEEWERERQELEEISKETLQAVLEEKLERERRLRQQWDEERSSLENKHHALLLQRLQEEREHLRSQQEETESIIIEHWGRERAQLEKQHEEALQACLEQERKRLQVEREEQERRWQQVLNEEQSRMEEAHREAMQELSAKHSQERERLSSLLEKLRSDIAEQRRELEKQFSQRIEEVEVRFNCDQEAVSERFQVDVHKLEQHYQSEIAALAQQHAADRAHWEEESEAATKEVEQQWKLLKEELDLEREELKKERQSLELAHAQDIKDLTDKNLELQAELEAFVSAARTKEIELSCQLNELHNHVQDRMEAKDLLLSQAEHKATELEEMLKQAVDDFIQERAELQRSLSALESRRGEVLSFSENIELIGTIQEGKELLCQESKDERKALLAERDALALRVVQLEEIVLQLMGSTGEPSAEPSQEACMESTIEIPVEPSGDDLEETCKESTVQPFDELDEEFCPEPKSSVNGDDEEEAGIVDEVTDPDLGNPQLHSCPEVGVPNDITSNSCPDVKLDMADVESVNSGTPDSPKEEKEETKERLSTRGVDGFEDTELNEEHNVKSNSTDTQRDDTLKMAEENILNVTETEGHISAESEVSYNQESLQHHESPSKDGTQAEYNGAPVEPEDGISIASLENEIKAVDAEQDKVADLRDVCMQEILDLQETVMQYSKAIESTSSQLQSPKWQDLEKENITPQVPNQMAGTIKDAQLAELKVCFEQSIQENLQLVERNGKLERRVKSLEDKMNVVQDLHEQLASVLEETARVQMENSKMKVLVQELDKQDKVLQWDSDSSDTSNKSFHKSQLKEKIAAVTELEFFCMQFEKQNSQLRLALADLQGKSHRIHEQMQERRNEVCRLAKENIILRHKISTLSEPRRLGQQLEEENFLIQQNADQVLRHALQEVIRQHDSSASEKNGYCDREEIVSRTEKELLRSELNRCIEKVMSLDSSLQAVTQQNARLKSDLRITQQERDALKQEVISLHKQLQAANEKLLEVSVVSAGQQQGRRVWAELSELMEAEHASLTEENQQLKRQMSEMSSELQSSKEQIRHLEALSVKQRGLVKTADQEKSALKREMEALHTQLLSTRNKAQLAAVLPSSPLQLPGEQRGQLHSDGPDFNMQVTHLHPNTQHHSRDEIPLGDEREVALLQMEERMREVELTLRNLKLLLQEKVSQLKEQLIRNSESDVLIKDLYVENAQLLKALEKTEQRQKVAEKKNFLLEEKISSLNKINRFGLTMLSRKKSKNEASKPAEVQGKYVKKETSPLLRNLMPSFIRHPTFLRREPPLVEPVPAGVSGAGPYSSASVGDVSGPKSFLRNAPPRTPLEVSRRESHRLSAPPHLHRDYSPSSPSYMSDASSVTENGDSGPYYYPPEPYYNNQPRRARRPDHFNENYRYYEHNELNYPRNPGQSQTPQPHSRPPPAIGRVPAKSVGNLTTVSGDEVALPPGWTVDWTIRGRKYYIDHNTNTTHWSHPLEREGLPPGWERVESAEFGVYYVDHINKRAQYRHPCAPSVPRYDQPPPPPVTYQPRPPERNQPVLVPANPYHTAEIPDWLQVYARAPLKYDHILKWELFQLMDLDTYQGMLKLLFMKELECIVKSYEAYRQALLTELDTRKQRQQWYAQQPAKNFPPNM</sequence>
<dbReference type="CDD" id="cd00201">
    <property type="entry name" value="WW"/>
    <property type="match status" value="2"/>
</dbReference>
<feature type="region of interest" description="Disordered" evidence="6">
    <location>
        <begin position="1424"/>
        <end position="1456"/>
    </location>
</feature>
<dbReference type="InterPro" id="IPR036020">
    <property type="entry name" value="WW_dom_sf"/>
</dbReference>
<evidence type="ECO:0000256" key="5">
    <source>
        <dbReference type="SAM" id="Coils"/>
    </source>
</evidence>
<feature type="compositionally biased region" description="Basic and acidic residues" evidence="6">
    <location>
        <begin position="212"/>
        <end position="224"/>
    </location>
</feature>